<proteinExistence type="predicted"/>
<name>A0AAV5L9Y8_9ROSI</name>
<protein>
    <submittedName>
        <fullName evidence="1">Uncharacterized protein</fullName>
    </submittedName>
</protein>
<sequence length="63" mass="7025">MEGGTTVRTSTGRVLKIRSTITRHRVPDILRWLDPTAGIKAAPPITLEESAECRLLQNFCPFC</sequence>
<dbReference type="EMBL" id="BPVZ01000102">
    <property type="protein sequence ID" value="GKV33731.1"/>
    <property type="molecule type" value="Genomic_DNA"/>
</dbReference>
<dbReference type="AlphaFoldDB" id="A0AAV5L9Y8"/>
<evidence type="ECO:0000313" key="2">
    <source>
        <dbReference type="Proteomes" id="UP001054252"/>
    </source>
</evidence>
<reference evidence="1 2" key="1">
    <citation type="journal article" date="2021" name="Commun. Biol.">
        <title>The genome of Shorea leprosula (Dipterocarpaceae) highlights the ecological relevance of drought in aseasonal tropical rainforests.</title>
        <authorList>
            <person name="Ng K.K.S."/>
            <person name="Kobayashi M.J."/>
            <person name="Fawcett J.A."/>
            <person name="Hatakeyama M."/>
            <person name="Paape T."/>
            <person name="Ng C.H."/>
            <person name="Ang C.C."/>
            <person name="Tnah L.H."/>
            <person name="Lee C.T."/>
            <person name="Nishiyama T."/>
            <person name="Sese J."/>
            <person name="O'Brien M.J."/>
            <person name="Copetti D."/>
            <person name="Mohd Noor M.I."/>
            <person name="Ong R.C."/>
            <person name="Putra M."/>
            <person name="Sireger I.Z."/>
            <person name="Indrioko S."/>
            <person name="Kosugi Y."/>
            <person name="Izuno A."/>
            <person name="Isagi Y."/>
            <person name="Lee S.L."/>
            <person name="Shimizu K.K."/>
        </authorList>
    </citation>
    <scope>NUCLEOTIDE SEQUENCE [LARGE SCALE GENOMIC DNA]</scope>
    <source>
        <strain evidence="1">214</strain>
    </source>
</reference>
<organism evidence="1 2">
    <name type="scientific">Rubroshorea leprosula</name>
    <dbReference type="NCBI Taxonomy" id="152421"/>
    <lineage>
        <taxon>Eukaryota</taxon>
        <taxon>Viridiplantae</taxon>
        <taxon>Streptophyta</taxon>
        <taxon>Embryophyta</taxon>
        <taxon>Tracheophyta</taxon>
        <taxon>Spermatophyta</taxon>
        <taxon>Magnoliopsida</taxon>
        <taxon>eudicotyledons</taxon>
        <taxon>Gunneridae</taxon>
        <taxon>Pentapetalae</taxon>
        <taxon>rosids</taxon>
        <taxon>malvids</taxon>
        <taxon>Malvales</taxon>
        <taxon>Dipterocarpaceae</taxon>
        <taxon>Rubroshorea</taxon>
    </lineage>
</organism>
<comment type="caution">
    <text evidence="1">The sequence shown here is derived from an EMBL/GenBank/DDBJ whole genome shotgun (WGS) entry which is preliminary data.</text>
</comment>
<evidence type="ECO:0000313" key="1">
    <source>
        <dbReference type="EMBL" id="GKV33731.1"/>
    </source>
</evidence>
<accession>A0AAV5L9Y8</accession>
<dbReference type="Proteomes" id="UP001054252">
    <property type="component" value="Unassembled WGS sequence"/>
</dbReference>
<gene>
    <name evidence="1" type="ORF">SLEP1_g42195</name>
</gene>
<keyword evidence="2" id="KW-1185">Reference proteome</keyword>